<dbReference type="Proteomes" id="UP000044841">
    <property type="component" value="Unassembled WGS sequence"/>
</dbReference>
<feature type="transmembrane region" description="Helical" evidence="2">
    <location>
        <begin position="72"/>
        <end position="91"/>
    </location>
</feature>
<keyword evidence="2" id="KW-0472">Membrane</keyword>
<accession>A0A0K6FYS0</accession>
<feature type="region of interest" description="Disordered" evidence="1">
    <location>
        <begin position="100"/>
        <end position="125"/>
    </location>
</feature>
<evidence type="ECO:0000313" key="3">
    <source>
        <dbReference type="EMBL" id="CUA71400.1"/>
    </source>
</evidence>
<dbReference type="AlphaFoldDB" id="A0A0K6FYS0"/>
<feature type="transmembrane region" description="Helical" evidence="2">
    <location>
        <begin position="18"/>
        <end position="37"/>
    </location>
</feature>
<name>A0A0K6FYS0_9AGAM</name>
<keyword evidence="2" id="KW-1133">Transmembrane helix</keyword>
<gene>
    <name evidence="3" type="ORF">RSOLAG22IIIB_04615</name>
</gene>
<keyword evidence="4" id="KW-1185">Reference proteome</keyword>
<feature type="transmembrane region" description="Helical" evidence="2">
    <location>
        <begin position="130"/>
        <end position="148"/>
    </location>
</feature>
<feature type="compositionally biased region" description="Basic and acidic residues" evidence="1">
    <location>
        <begin position="307"/>
        <end position="316"/>
    </location>
</feature>
<feature type="region of interest" description="Disordered" evidence="1">
    <location>
        <begin position="307"/>
        <end position="371"/>
    </location>
</feature>
<feature type="transmembrane region" description="Helical" evidence="2">
    <location>
        <begin position="238"/>
        <end position="259"/>
    </location>
</feature>
<proteinExistence type="predicted"/>
<keyword evidence="2" id="KW-0812">Transmembrane</keyword>
<evidence type="ECO:0000313" key="4">
    <source>
        <dbReference type="Proteomes" id="UP000044841"/>
    </source>
</evidence>
<sequence>MDGGNCCELKLNPDITGIGVRVALYVQILLGWIMSLVWRDTFVENSRAAYMTALALLIASFIELTTQDQLSLLDGIVVSFITTMMITFAIASYSRLPAPGPPENSDAGSTSKDGVPGETSADGKPSRTRGFMQFCFVIFWGAWCFNMWRDPAHFGLKGDAANCDTNYNITIQLFTTVHATDPNVRIAAITLVTLGVVIALLSLCLTLEQFLIPVFWLIGKEQKATARDIRIKYEDNPVLQGIHLAFQTIAVGTFIFLIYVTERTISQNDVQRETRNWTYGQTIALILLLQQIMQLFSTHIEQREKAELEQEKEAAKNGDVPYPGIELKSHLSAPAPAPASASAPEPEPEPAPASGPSFPTPHPAPPAQSST</sequence>
<reference evidence="3 4" key="1">
    <citation type="submission" date="2015-07" db="EMBL/GenBank/DDBJ databases">
        <authorList>
            <person name="Noorani M."/>
        </authorList>
    </citation>
    <scope>NUCLEOTIDE SEQUENCE [LARGE SCALE GENOMIC DNA]</scope>
    <source>
        <strain evidence="3">BBA 69670</strain>
    </source>
</reference>
<organism evidence="3 4">
    <name type="scientific">Rhizoctonia solani</name>
    <dbReference type="NCBI Taxonomy" id="456999"/>
    <lineage>
        <taxon>Eukaryota</taxon>
        <taxon>Fungi</taxon>
        <taxon>Dikarya</taxon>
        <taxon>Basidiomycota</taxon>
        <taxon>Agaricomycotina</taxon>
        <taxon>Agaricomycetes</taxon>
        <taxon>Cantharellales</taxon>
        <taxon>Ceratobasidiaceae</taxon>
        <taxon>Rhizoctonia</taxon>
    </lineage>
</organism>
<evidence type="ECO:0008006" key="5">
    <source>
        <dbReference type="Google" id="ProtNLM"/>
    </source>
</evidence>
<feature type="compositionally biased region" description="Pro residues" evidence="1">
    <location>
        <begin position="349"/>
        <end position="371"/>
    </location>
</feature>
<feature type="compositionally biased region" description="Low complexity" evidence="1">
    <location>
        <begin position="332"/>
        <end position="344"/>
    </location>
</feature>
<evidence type="ECO:0000256" key="2">
    <source>
        <dbReference type="SAM" id="Phobius"/>
    </source>
</evidence>
<dbReference type="EMBL" id="CYGV01001234">
    <property type="protein sequence ID" value="CUA71400.1"/>
    <property type="molecule type" value="Genomic_DNA"/>
</dbReference>
<protein>
    <recommendedName>
        <fullName evidence="5">Transmembrane protein</fullName>
    </recommendedName>
</protein>
<evidence type="ECO:0000256" key="1">
    <source>
        <dbReference type="SAM" id="MobiDB-lite"/>
    </source>
</evidence>
<feature type="transmembrane region" description="Helical" evidence="2">
    <location>
        <begin position="186"/>
        <end position="218"/>
    </location>
</feature>